<gene>
    <name evidence="1" type="ORF">LCGC14_1354960</name>
</gene>
<dbReference type="Pfam" id="PF04430">
    <property type="entry name" value="DUF498"/>
    <property type="match status" value="1"/>
</dbReference>
<evidence type="ECO:0000313" key="1">
    <source>
        <dbReference type="EMBL" id="KKM78941.1"/>
    </source>
</evidence>
<dbReference type="GO" id="GO:0005737">
    <property type="term" value="C:cytoplasm"/>
    <property type="evidence" value="ECO:0007669"/>
    <property type="project" value="TreeGrafter"/>
</dbReference>
<dbReference type="AlphaFoldDB" id="A0A0F9KW00"/>
<reference evidence="1" key="1">
    <citation type="journal article" date="2015" name="Nature">
        <title>Complex archaea that bridge the gap between prokaryotes and eukaryotes.</title>
        <authorList>
            <person name="Spang A."/>
            <person name="Saw J.H."/>
            <person name="Jorgensen S.L."/>
            <person name="Zaremba-Niedzwiedzka K."/>
            <person name="Martijn J."/>
            <person name="Lind A.E."/>
            <person name="van Eijk R."/>
            <person name="Schleper C."/>
            <person name="Guy L."/>
            <person name="Ettema T.J."/>
        </authorList>
    </citation>
    <scope>NUCLEOTIDE SEQUENCE</scope>
</reference>
<accession>A0A0F9KW00</accession>
<organism evidence="1">
    <name type="scientific">marine sediment metagenome</name>
    <dbReference type="NCBI Taxonomy" id="412755"/>
    <lineage>
        <taxon>unclassified sequences</taxon>
        <taxon>metagenomes</taxon>
        <taxon>ecological metagenomes</taxon>
    </lineage>
</organism>
<name>A0A0F9KW00_9ZZZZ</name>
<protein>
    <submittedName>
        <fullName evidence="1">Uncharacterized protein</fullName>
    </submittedName>
</protein>
<dbReference type="EMBL" id="LAZR01008410">
    <property type="protein sequence ID" value="KKM78941.1"/>
    <property type="molecule type" value="Genomic_DNA"/>
</dbReference>
<proteinExistence type="predicted"/>
<dbReference type="InterPro" id="IPR007523">
    <property type="entry name" value="NDUFAF3/AAMDC"/>
</dbReference>
<dbReference type="SUPFAM" id="SSF64076">
    <property type="entry name" value="MTH938-like"/>
    <property type="match status" value="1"/>
</dbReference>
<dbReference type="PANTHER" id="PTHR15811">
    <property type="entry name" value="MTH938 DOMAIN-CONTAINING PROTEIN"/>
    <property type="match status" value="1"/>
</dbReference>
<dbReference type="InterPro" id="IPR036748">
    <property type="entry name" value="MTH938-like_sf"/>
</dbReference>
<comment type="caution">
    <text evidence="1">The sequence shown here is derived from an EMBL/GenBank/DDBJ whole genome shotgun (WGS) entry which is preliminary data.</text>
</comment>
<sequence length="136" mass="15388">MREVINLSQSFEESLLFSAKTEDEVITSYRFGVIIIGGKQYTSDVIIYPDRVDDKWWRKRGHLLLPQDLEEAVKEKPAVIIVGTGSSGLMKVPSATLGWVKSKGIDIKVKRTKSACQIYNQFYHSKKTIAVLHLTC</sequence>
<dbReference type="PANTHER" id="PTHR15811:SF5">
    <property type="entry name" value="MTH938 DOMAIN-CONTAINING PROTEIN"/>
    <property type="match status" value="1"/>
</dbReference>
<dbReference type="Gene3D" id="3.40.1230.10">
    <property type="entry name" value="MTH938-like"/>
    <property type="match status" value="1"/>
</dbReference>